<dbReference type="GO" id="GO:0080032">
    <property type="term" value="F:methyl jasmonate esterase activity"/>
    <property type="evidence" value="ECO:0007669"/>
    <property type="project" value="TreeGrafter"/>
</dbReference>
<dbReference type="Proteomes" id="UP000188268">
    <property type="component" value="Unassembled WGS sequence"/>
</dbReference>
<dbReference type="OMA" id="HEVKMIN"/>
<accession>A0A1R3GFB2</accession>
<evidence type="ECO:0000259" key="1">
    <source>
        <dbReference type="Pfam" id="PF12697"/>
    </source>
</evidence>
<evidence type="ECO:0000313" key="3">
    <source>
        <dbReference type="Proteomes" id="UP000188268"/>
    </source>
</evidence>
<dbReference type="InterPro" id="IPR000073">
    <property type="entry name" value="AB_hydrolase_1"/>
</dbReference>
<dbReference type="PANTHER" id="PTHR10992:SF1080">
    <property type="entry name" value="METHYLESTERASE 10-LIKE"/>
    <property type="match status" value="1"/>
</dbReference>
<keyword evidence="3" id="KW-1185">Reference proteome</keyword>
<organism evidence="2 3">
    <name type="scientific">Corchorus capsularis</name>
    <name type="common">Jute</name>
    <dbReference type="NCBI Taxonomy" id="210143"/>
    <lineage>
        <taxon>Eukaryota</taxon>
        <taxon>Viridiplantae</taxon>
        <taxon>Streptophyta</taxon>
        <taxon>Embryophyta</taxon>
        <taxon>Tracheophyta</taxon>
        <taxon>Spermatophyta</taxon>
        <taxon>Magnoliopsida</taxon>
        <taxon>eudicotyledons</taxon>
        <taxon>Gunneridae</taxon>
        <taxon>Pentapetalae</taxon>
        <taxon>rosids</taxon>
        <taxon>malvids</taxon>
        <taxon>Malvales</taxon>
        <taxon>Malvaceae</taxon>
        <taxon>Grewioideae</taxon>
        <taxon>Apeibeae</taxon>
        <taxon>Corchorus</taxon>
    </lineage>
</organism>
<dbReference type="OrthoDB" id="408373at2759"/>
<dbReference type="AlphaFoldDB" id="A0A1R3GFB2"/>
<dbReference type="FunFam" id="3.40.50.1820:FF:000051">
    <property type="entry name" value="(S)-hydroxynitrile lyase"/>
    <property type="match status" value="1"/>
</dbReference>
<dbReference type="Gene3D" id="3.40.50.1820">
    <property type="entry name" value="alpha/beta hydrolase"/>
    <property type="match status" value="1"/>
</dbReference>
<dbReference type="GO" id="GO:0009694">
    <property type="term" value="P:jasmonic acid metabolic process"/>
    <property type="evidence" value="ECO:0007669"/>
    <property type="project" value="TreeGrafter"/>
</dbReference>
<dbReference type="GO" id="GO:0080031">
    <property type="term" value="F:methyl salicylate esterase activity"/>
    <property type="evidence" value="ECO:0007669"/>
    <property type="project" value="TreeGrafter"/>
</dbReference>
<protein>
    <submittedName>
        <fullName evidence="2">Putative Polyneuridine-aldehyde esterase</fullName>
    </submittedName>
</protein>
<dbReference type="PANTHER" id="PTHR10992">
    <property type="entry name" value="METHYLESTERASE FAMILY MEMBER"/>
    <property type="match status" value="1"/>
</dbReference>
<evidence type="ECO:0000313" key="2">
    <source>
        <dbReference type="EMBL" id="OMO56778.1"/>
    </source>
</evidence>
<dbReference type="EMBL" id="AWWV01014459">
    <property type="protein sequence ID" value="OMO56778.1"/>
    <property type="molecule type" value="Genomic_DNA"/>
</dbReference>
<proteinExistence type="predicted"/>
<dbReference type="Pfam" id="PF12697">
    <property type="entry name" value="Abhydrolase_6"/>
    <property type="match status" value="1"/>
</dbReference>
<dbReference type="GO" id="GO:0009696">
    <property type="term" value="P:salicylic acid metabolic process"/>
    <property type="evidence" value="ECO:0007669"/>
    <property type="project" value="TreeGrafter"/>
</dbReference>
<comment type="caution">
    <text evidence="2">The sequence shown here is derived from an EMBL/GenBank/DDBJ whole genome shotgun (WGS) entry which is preliminary data.</text>
</comment>
<sequence>MVKKERHFVLVHGACHGAWCWYKVAARLKSIGHKVTAIDMAGSGIHPKQVHEILSMSDYLEPLMEFMASLPSEERVILVGHSRGGLCISAAMERFPDKVSVGVFATAFMFGPNLTSETVIQQFNGGLDSEGYMDTQYGFHNGLDKPTSSFLFGPNLLASKLYQLSPPEDLTLALSLIRHVGVFKDEESNKAMGVTKEKYGSVGRVYIVCNEDKILTEEFQRWMIANNPPDEVKLIPDSDHMPMFSKPYELCSCLEEIAEKYH</sequence>
<name>A0A1R3GFB2_COCAP</name>
<feature type="domain" description="AB hydrolase-1" evidence="1">
    <location>
        <begin position="8"/>
        <end position="249"/>
    </location>
</feature>
<dbReference type="GO" id="GO:0080030">
    <property type="term" value="F:methyl indole-3-acetate esterase activity"/>
    <property type="evidence" value="ECO:0007669"/>
    <property type="project" value="TreeGrafter"/>
</dbReference>
<dbReference type="SUPFAM" id="SSF53474">
    <property type="entry name" value="alpha/beta-Hydrolases"/>
    <property type="match status" value="1"/>
</dbReference>
<reference evidence="2 3" key="1">
    <citation type="submission" date="2013-09" db="EMBL/GenBank/DDBJ databases">
        <title>Corchorus capsularis genome sequencing.</title>
        <authorList>
            <person name="Alam M."/>
            <person name="Haque M.S."/>
            <person name="Islam M.S."/>
            <person name="Emdad E.M."/>
            <person name="Islam M.M."/>
            <person name="Ahmed B."/>
            <person name="Halim A."/>
            <person name="Hossen Q.M.M."/>
            <person name="Hossain M.Z."/>
            <person name="Ahmed R."/>
            <person name="Khan M.M."/>
            <person name="Islam R."/>
            <person name="Rashid M.M."/>
            <person name="Khan S.A."/>
            <person name="Rahman M.S."/>
            <person name="Alam M."/>
        </authorList>
    </citation>
    <scope>NUCLEOTIDE SEQUENCE [LARGE SCALE GENOMIC DNA]</scope>
    <source>
        <strain evidence="3">cv. CVL-1</strain>
        <tissue evidence="2">Whole seedling</tissue>
    </source>
</reference>
<dbReference type="InterPro" id="IPR045889">
    <property type="entry name" value="MES/HNL"/>
</dbReference>
<dbReference type="Gramene" id="OMO56778">
    <property type="protein sequence ID" value="OMO56778"/>
    <property type="gene ID" value="CCACVL1_26293"/>
</dbReference>
<dbReference type="STRING" id="210143.A0A1R3GFB2"/>
<gene>
    <name evidence="2" type="ORF">CCACVL1_26293</name>
</gene>
<dbReference type="InterPro" id="IPR029058">
    <property type="entry name" value="AB_hydrolase_fold"/>
</dbReference>